<proteinExistence type="predicted"/>
<name>A0A9K3L1B5_9STRA</name>
<dbReference type="EMBL" id="JAGRRH010000076">
    <property type="protein sequence ID" value="KAG7337689.1"/>
    <property type="molecule type" value="Genomic_DNA"/>
</dbReference>
<dbReference type="AlphaFoldDB" id="A0A9K3L1B5"/>
<reference evidence="2" key="1">
    <citation type="journal article" date="2021" name="Sci. Rep.">
        <title>Diploid genomic architecture of Nitzschia inconspicua, an elite biomass production diatom.</title>
        <authorList>
            <person name="Oliver A."/>
            <person name="Podell S."/>
            <person name="Pinowska A."/>
            <person name="Traller J.C."/>
            <person name="Smith S.R."/>
            <person name="McClure R."/>
            <person name="Beliaev A."/>
            <person name="Bohutskyi P."/>
            <person name="Hill E.A."/>
            <person name="Rabines A."/>
            <person name="Zheng H."/>
            <person name="Allen L.Z."/>
            <person name="Kuo A."/>
            <person name="Grigoriev I.V."/>
            <person name="Allen A.E."/>
            <person name="Hazlebeck D."/>
            <person name="Allen E.E."/>
        </authorList>
    </citation>
    <scope>NUCLEOTIDE SEQUENCE</scope>
    <source>
        <strain evidence="2">Hildebrandi</strain>
    </source>
</reference>
<evidence type="ECO:0000313" key="2">
    <source>
        <dbReference type="EMBL" id="KAG7352951.1"/>
    </source>
</evidence>
<sequence length="177" mass="20896">MSPRPLTMLRPEILPLSDRNLSTCSSGIDPNQHKKRVAKSVCFVSTVDIYPVLHRRDMTIEEVQKTWFHRLERWQSRTAVENTIFLMRTGIEAQLTEDDHFCSRGLEHLSHEMALEYDRHVKKSQKIALDVQRILRKRDRRSPKMIARVYQIFTIGSRRFAFQKAEIDRAYIVENVS</sequence>
<dbReference type="EMBL" id="JAGRRH010000017">
    <property type="protein sequence ID" value="KAG7352951.1"/>
    <property type="molecule type" value="Genomic_DNA"/>
</dbReference>
<reference evidence="2" key="2">
    <citation type="submission" date="2021-04" db="EMBL/GenBank/DDBJ databases">
        <authorList>
            <person name="Podell S."/>
        </authorList>
    </citation>
    <scope>NUCLEOTIDE SEQUENCE</scope>
    <source>
        <strain evidence="2">Hildebrandi</strain>
    </source>
</reference>
<evidence type="ECO:0000313" key="3">
    <source>
        <dbReference type="Proteomes" id="UP000693970"/>
    </source>
</evidence>
<protein>
    <submittedName>
        <fullName evidence="2">Uncharacterized protein</fullName>
    </submittedName>
</protein>
<accession>A0A9K3L1B5</accession>
<organism evidence="2 3">
    <name type="scientific">Nitzschia inconspicua</name>
    <dbReference type="NCBI Taxonomy" id="303405"/>
    <lineage>
        <taxon>Eukaryota</taxon>
        <taxon>Sar</taxon>
        <taxon>Stramenopiles</taxon>
        <taxon>Ochrophyta</taxon>
        <taxon>Bacillariophyta</taxon>
        <taxon>Bacillariophyceae</taxon>
        <taxon>Bacillariophycidae</taxon>
        <taxon>Bacillariales</taxon>
        <taxon>Bacillariaceae</taxon>
        <taxon>Nitzschia</taxon>
    </lineage>
</organism>
<dbReference type="Proteomes" id="UP000693970">
    <property type="component" value="Unassembled WGS sequence"/>
</dbReference>
<keyword evidence="3" id="KW-1185">Reference proteome</keyword>
<gene>
    <name evidence="2" type="ORF">IV203_008999</name>
    <name evidence="1" type="ORF">IV203_011221</name>
</gene>
<evidence type="ECO:0000313" key="1">
    <source>
        <dbReference type="EMBL" id="KAG7337689.1"/>
    </source>
</evidence>
<comment type="caution">
    <text evidence="2">The sequence shown here is derived from an EMBL/GenBank/DDBJ whole genome shotgun (WGS) entry which is preliminary data.</text>
</comment>